<organism evidence="1 2">
    <name type="scientific">Leucogyrophana mollusca</name>
    <dbReference type="NCBI Taxonomy" id="85980"/>
    <lineage>
        <taxon>Eukaryota</taxon>
        <taxon>Fungi</taxon>
        <taxon>Dikarya</taxon>
        <taxon>Basidiomycota</taxon>
        <taxon>Agaricomycotina</taxon>
        <taxon>Agaricomycetes</taxon>
        <taxon>Agaricomycetidae</taxon>
        <taxon>Boletales</taxon>
        <taxon>Boletales incertae sedis</taxon>
        <taxon>Leucogyrophana</taxon>
    </lineage>
</organism>
<sequence length="414" mass="46625">MSFALIATRDVLRLASTRSPLTAHGFVSDILPPIVCYFATAVLVLIPQTRWIRLALWPITLFLAFRAALSTDFSMNDPRQAFWNIDLALSMFCIATRTLEWTLPKQPIRRRHMNGKNPKITSRSSHVLSNALDLMINLRGHDWDWSDGLYVPPETRPTNSRTRFVLATVVSGIVHALTCGALHTAVQTFSPSGIGSLNGGTIFDLSLSPPVRYFRSSIIATMTAFAVYNVLQCGYELTTIAGIILLQQEHDQWPRAFDAPWTSTSLREFWGKRWHQWFRRTFVFLGARPFSYFGGRVGGIMGAFLASAVFHHLALLVLDENAELWRMIVPFSMMGFGMILERVYMVVSGRKVGGWAGWVWTMFWLVLWGNFMVDAWAEAGMLGCSTILDSAAPVRGVVVHIITSFDHFLHQYAS</sequence>
<gene>
    <name evidence="1" type="ORF">BV22DRAFT_1002263</name>
</gene>
<evidence type="ECO:0000313" key="2">
    <source>
        <dbReference type="Proteomes" id="UP000790709"/>
    </source>
</evidence>
<dbReference type="EMBL" id="MU266339">
    <property type="protein sequence ID" value="KAH7929602.1"/>
    <property type="molecule type" value="Genomic_DNA"/>
</dbReference>
<keyword evidence="2" id="KW-1185">Reference proteome</keyword>
<accession>A0ACB8BVU9</accession>
<evidence type="ECO:0000313" key="1">
    <source>
        <dbReference type="EMBL" id="KAH7929602.1"/>
    </source>
</evidence>
<reference evidence="1" key="1">
    <citation type="journal article" date="2021" name="New Phytol.">
        <title>Evolutionary innovations through gain and loss of genes in the ectomycorrhizal Boletales.</title>
        <authorList>
            <person name="Wu G."/>
            <person name="Miyauchi S."/>
            <person name="Morin E."/>
            <person name="Kuo A."/>
            <person name="Drula E."/>
            <person name="Varga T."/>
            <person name="Kohler A."/>
            <person name="Feng B."/>
            <person name="Cao Y."/>
            <person name="Lipzen A."/>
            <person name="Daum C."/>
            <person name="Hundley H."/>
            <person name="Pangilinan J."/>
            <person name="Johnson J."/>
            <person name="Barry K."/>
            <person name="LaButti K."/>
            <person name="Ng V."/>
            <person name="Ahrendt S."/>
            <person name="Min B."/>
            <person name="Choi I.G."/>
            <person name="Park H."/>
            <person name="Plett J.M."/>
            <person name="Magnuson J."/>
            <person name="Spatafora J.W."/>
            <person name="Nagy L.G."/>
            <person name="Henrissat B."/>
            <person name="Grigoriev I.V."/>
            <person name="Yang Z.L."/>
            <person name="Xu J."/>
            <person name="Martin F.M."/>
        </authorList>
    </citation>
    <scope>NUCLEOTIDE SEQUENCE</scope>
    <source>
        <strain evidence="1">KUC20120723A-06</strain>
    </source>
</reference>
<name>A0ACB8BVU9_9AGAM</name>
<protein>
    <submittedName>
        <fullName evidence="1">Uncharacterized protein</fullName>
    </submittedName>
</protein>
<comment type="caution">
    <text evidence="1">The sequence shown here is derived from an EMBL/GenBank/DDBJ whole genome shotgun (WGS) entry which is preliminary data.</text>
</comment>
<proteinExistence type="predicted"/>
<dbReference type="Proteomes" id="UP000790709">
    <property type="component" value="Unassembled WGS sequence"/>
</dbReference>